<dbReference type="EMBL" id="JAMRDG010000002">
    <property type="protein sequence ID" value="KAJ3685413.1"/>
    <property type="molecule type" value="Genomic_DNA"/>
</dbReference>
<reference evidence="3 4" key="1">
    <citation type="journal article" date="2022" name="Cell">
        <title>Repeat-based holocentromeres influence genome architecture and karyotype evolution.</title>
        <authorList>
            <person name="Hofstatter P.G."/>
            <person name="Thangavel G."/>
            <person name="Lux T."/>
            <person name="Neumann P."/>
            <person name="Vondrak T."/>
            <person name="Novak P."/>
            <person name="Zhang M."/>
            <person name="Costa L."/>
            <person name="Castellani M."/>
            <person name="Scott A."/>
            <person name="Toegelov H."/>
            <person name="Fuchs J."/>
            <person name="Mata-Sucre Y."/>
            <person name="Dias Y."/>
            <person name="Vanzela A.L.L."/>
            <person name="Huettel B."/>
            <person name="Almeida C.C.S."/>
            <person name="Simkova H."/>
            <person name="Souza G."/>
            <person name="Pedrosa-Harand A."/>
            <person name="Macas J."/>
            <person name="Mayer K.F.X."/>
            <person name="Houben A."/>
            <person name="Marques A."/>
        </authorList>
    </citation>
    <scope>NUCLEOTIDE SEQUENCE [LARGE SCALE GENOMIC DNA]</scope>
    <source>
        <strain evidence="3">RhyTen1mFocal</strain>
    </source>
</reference>
<feature type="transmembrane region" description="Helical" evidence="1">
    <location>
        <begin position="12"/>
        <end position="35"/>
    </location>
</feature>
<proteinExistence type="predicted"/>
<feature type="domain" description="Nucleotide-diphospho-sugar transferase" evidence="2">
    <location>
        <begin position="126"/>
        <end position="321"/>
    </location>
</feature>
<evidence type="ECO:0000259" key="2">
    <source>
        <dbReference type="Pfam" id="PF03407"/>
    </source>
</evidence>
<keyword evidence="1" id="KW-1133">Transmembrane helix</keyword>
<evidence type="ECO:0000313" key="3">
    <source>
        <dbReference type="EMBL" id="KAJ3685413.1"/>
    </source>
</evidence>
<organism evidence="3 4">
    <name type="scientific">Rhynchospora tenuis</name>
    <dbReference type="NCBI Taxonomy" id="198213"/>
    <lineage>
        <taxon>Eukaryota</taxon>
        <taxon>Viridiplantae</taxon>
        <taxon>Streptophyta</taxon>
        <taxon>Embryophyta</taxon>
        <taxon>Tracheophyta</taxon>
        <taxon>Spermatophyta</taxon>
        <taxon>Magnoliopsida</taxon>
        <taxon>Liliopsida</taxon>
        <taxon>Poales</taxon>
        <taxon>Cyperaceae</taxon>
        <taxon>Cyperoideae</taxon>
        <taxon>Rhynchosporeae</taxon>
        <taxon>Rhynchospora</taxon>
    </lineage>
</organism>
<keyword evidence="1" id="KW-0472">Membrane</keyword>
<dbReference type="Proteomes" id="UP001210211">
    <property type="component" value="Unassembled WGS sequence"/>
</dbReference>
<dbReference type="InterPro" id="IPR005069">
    <property type="entry name" value="Nucl-diP-sugar_transferase"/>
</dbReference>
<dbReference type="AlphaFoldDB" id="A0AAD5WEI1"/>
<accession>A0AAD5WEI1</accession>
<sequence>MKSSDSMDKRKVPMFYYVIGTIFLAAVLVVCVFSPSNERSVDRLHSDCLCAKGQGTTTEEMEKLHTNISVPPHESNDDNFALLLRKAATDDKRVIITDVNEAFAAPNSMLDLFLQSFHNGDNIGHFLDHLIIVAMDQKAFEKCNSVHPYCYLNEQPGINLSSEKVYMSKDYIDLVWSKVRLWQFTLEQGYSFLFTDVDVMWFRDPFRHISYYADMTIAADVFYGNSEDHNNNPNTGLVFAKPTRKNIEVMKYWREARERFPPMHEQLVYDNIKYELVSKFDLKVQYVSTEYWGNFCQPQKNFTKLSTFHACCLVGLETKFANLKGVTEEWKTYKSINHKS</sequence>
<dbReference type="Pfam" id="PF03407">
    <property type="entry name" value="Nucleotid_trans"/>
    <property type="match status" value="1"/>
</dbReference>
<dbReference type="PANTHER" id="PTHR46038:SF13">
    <property type="entry name" value="GLYCOSYLTRANSFERASE"/>
    <property type="match status" value="1"/>
</dbReference>
<protein>
    <recommendedName>
        <fullName evidence="2">Nucleotide-diphospho-sugar transferase domain-containing protein</fullName>
    </recommendedName>
</protein>
<keyword evidence="1" id="KW-0812">Transmembrane</keyword>
<gene>
    <name evidence="3" type="ORF">LUZ61_014577</name>
</gene>
<evidence type="ECO:0000256" key="1">
    <source>
        <dbReference type="SAM" id="Phobius"/>
    </source>
</evidence>
<name>A0AAD5WEI1_9POAL</name>
<evidence type="ECO:0000313" key="4">
    <source>
        <dbReference type="Proteomes" id="UP001210211"/>
    </source>
</evidence>
<keyword evidence="4" id="KW-1185">Reference proteome</keyword>
<dbReference type="InterPro" id="IPR044821">
    <property type="entry name" value="At1g28695/At4g15970-like"/>
</dbReference>
<comment type="caution">
    <text evidence="3">The sequence shown here is derived from an EMBL/GenBank/DDBJ whole genome shotgun (WGS) entry which is preliminary data.</text>
</comment>
<dbReference type="PANTHER" id="PTHR46038">
    <property type="entry name" value="EXPRESSED PROTEIN-RELATED"/>
    <property type="match status" value="1"/>
</dbReference>